<evidence type="ECO:0000313" key="2">
    <source>
        <dbReference type="Proteomes" id="UP001138768"/>
    </source>
</evidence>
<accession>A0A9X0WDK5</accession>
<organism evidence="1 2">
    <name type="scientific">Lamprobacter modestohalophilus</name>
    <dbReference type="NCBI Taxonomy" id="1064514"/>
    <lineage>
        <taxon>Bacteria</taxon>
        <taxon>Pseudomonadati</taxon>
        <taxon>Pseudomonadota</taxon>
        <taxon>Gammaproteobacteria</taxon>
        <taxon>Chromatiales</taxon>
        <taxon>Chromatiaceae</taxon>
        <taxon>Lamprobacter</taxon>
    </lineage>
</organism>
<gene>
    <name evidence="1" type="ORF">CKO42_24145</name>
</gene>
<dbReference type="Proteomes" id="UP001138768">
    <property type="component" value="Unassembled WGS sequence"/>
</dbReference>
<protein>
    <submittedName>
        <fullName evidence="1">Uncharacterized protein</fullName>
    </submittedName>
</protein>
<reference evidence="1 2" key="1">
    <citation type="journal article" date="2020" name="Microorganisms">
        <title>Osmotic Adaptation and Compatible Solute Biosynthesis of Phototrophic Bacteria as Revealed from Genome Analyses.</title>
        <authorList>
            <person name="Imhoff J.F."/>
            <person name="Rahn T."/>
            <person name="Kunzel S."/>
            <person name="Keller A."/>
            <person name="Neulinger S.C."/>
        </authorList>
    </citation>
    <scope>NUCLEOTIDE SEQUENCE [LARGE SCALE GENOMIC DNA]</scope>
    <source>
        <strain evidence="1 2">DSM 25653</strain>
    </source>
</reference>
<name>A0A9X0WDK5_9GAMM</name>
<proteinExistence type="predicted"/>
<dbReference type="EMBL" id="NRRY01000075">
    <property type="protein sequence ID" value="MBK1621446.1"/>
    <property type="molecule type" value="Genomic_DNA"/>
</dbReference>
<dbReference type="AlphaFoldDB" id="A0A9X0WDK5"/>
<keyword evidence="2" id="KW-1185">Reference proteome</keyword>
<sequence>MHSQNFKNLILDYPREAIAFFAAAEAWAIDAGACILPIPRSQSILIEHLIEHLFLLDAVIPTGAVT</sequence>
<comment type="caution">
    <text evidence="1">The sequence shown here is derived from an EMBL/GenBank/DDBJ whole genome shotgun (WGS) entry which is preliminary data.</text>
</comment>
<evidence type="ECO:0000313" key="1">
    <source>
        <dbReference type="EMBL" id="MBK1621446.1"/>
    </source>
</evidence>